<dbReference type="InterPro" id="IPR044824">
    <property type="entry name" value="MAIN-like"/>
</dbReference>
<dbReference type="PANTHER" id="PTHR46033">
    <property type="entry name" value="PROTEIN MAIN-LIKE 2"/>
    <property type="match status" value="1"/>
</dbReference>
<evidence type="ECO:0000313" key="2">
    <source>
        <dbReference type="EMBL" id="RYR09989.1"/>
    </source>
</evidence>
<accession>A0A444Z753</accession>
<dbReference type="EMBL" id="SDMP01000015">
    <property type="protein sequence ID" value="RYR09989.1"/>
    <property type="molecule type" value="Genomic_DNA"/>
</dbReference>
<name>A0A444Z753_ARAHY</name>
<sequence length="195" mass="22447">MPKKYKVKDVDRSELHIIHYLNDSDYKLRMLTCNHPVPPDRCIKLTWLRNLKENLELTDEISIQRYVRCHIMLLIGTILFGDKSGAGYSWGSACLAHLYRALCRASRYNCKEIDGPLTLLLGWAWIRLPYLSPLPREPRSFPLANRIHDIFLARSELIFSQITPLSSSNEIIKGITRSSGFSQINFTPSLVCNKI</sequence>
<dbReference type="PANTHER" id="PTHR46033:SF8">
    <property type="entry name" value="PROTEIN MAINTENANCE OF MERISTEMS-LIKE"/>
    <property type="match status" value="1"/>
</dbReference>
<evidence type="ECO:0000259" key="1">
    <source>
        <dbReference type="Pfam" id="PF10536"/>
    </source>
</evidence>
<dbReference type="Proteomes" id="UP000289738">
    <property type="component" value="Chromosome B05"/>
</dbReference>
<dbReference type="AlphaFoldDB" id="A0A444Z753"/>
<dbReference type="GO" id="GO:0010073">
    <property type="term" value="P:meristem maintenance"/>
    <property type="evidence" value="ECO:0007669"/>
    <property type="project" value="InterPro"/>
</dbReference>
<dbReference type="Pfam" id="PF10536">
    <property type="entry name" value="PMD"/>
    <property type="match status" value="1"/>
</dbReference>
<reference evidence="2 3" key="1">
    <citation type="submission" date="2019-01" db="EMBL/GenBank/DDBJ databases">
        <title>Sequencing of cultivated peanut Arachis hypogaea provides insights into genome evolution and oil improvement.</title>
        <authorList>
            <person name="Chen X."/>
        </authorList>
    </citation>
    <scope>NUCLEOTIDE SEQUENCE [LARGE SCALE GENOMIC DNA]</scope>
    <source>
        <strain evidence="3">cv. Fuhuasheng</strain>
        <tissue evidence="2">Leaves</tissue>
    </source>
</reference>
<proteinExistence type="predicted"/>
<protein>
    <recommendedName>
        <fullName evidence="1">Aminotransferase-like plant mobile domain-containing protein</fullName>
    </recommendedName>
</protein>
<keyword evidence="3" id="KW-1185">Reference proteome</keyword>
<organism evidence="2 3">
    <name type="scientific">Arachis hypogaea</name>
    <name type="common">Peanut</name>
    <dbReference type="NCBI Taxonomy" id="3818"/>
    <lineage>
        <taxon>Eukaryota</taxon>
        <taxon>Viridiplantae</taxon>
        <taxon>Streptophyta</taxon>
        <taxon>Embryophyta</taxon>
        <taxon>Tracheophyta</taxon>
        <taxon>Spermatophyta</taxon>
        <taxon>Magnoliopsida</taxon>
        <taxon>eudicotyledons</taxon>
        <taxon>Gunneridae</taxon>
        <taxon>Pentapetalae</taxon>
        <taxon>rosids</taxon>
        <taxon>fabids</taxon>
        <taxon>Fabales</taxon>
        <taxon>Fabaceae</taxon>
        <taxon>Papilionoideae</taxon>
        <taxon>50 kb inversion clade</taxon>
        <taxon>dalbergioids sensu lato</taxon>
        <taxon>Dalbergieae</taxon>
        <taxon>Pterocarpus clade</taxon>
        <taxon>Arachis</taxon>
    </lineage>
</organism>
<comment type="caution">
    <text evidence="2">The sequence shown here is derived from an EMBL/GenBank/DDBJ whole genome shotgun (WGS) entry which is preliminary data.</text>
</comment>
<dbReference type="InterPro" id="IPR019557">
    <property type="entry name" value="AminoTfrase-like_pln_mobile"/>
</dbReference>
<evidence type="ECO:0000313" key="3">
    <source>
        <dbReference type="Proteomes" id="UP000289738"/>
    </source>
</evidence>
<gene>
    <name evidence="2" type="ORF">Ahy_B05g078437</name>
</gene>
<feature type="domain" description="Aminotransferase-like plant mobile" evidence="1">
    <location>
        <begin position="84"/>
        <end position="141"/>
    </location>
</feature>